<evidence type="ECO:0000256" key="1">
    <source>
        <dbReference type="SAM" id="Phobius"/>
    </source>
</evidence>
<evidence type="ECO:0000313" key="3">
    <source>
        <dbReference type="Proteomes" id="UP001558713"/>
    </source>
</evidence>
<organism evidence="2 3">
    <name type="scientific">Cardamine amara subsp. amara</name>
    <dbReference type="NCBI Taxonomy" id="228776"/>
    <lineage>
        <taxon>Eukaryota</taxon>
        <taxon>Viridiplantae</taxon>
        <taxon>Streptophyta</taxon>
        <taxon>Embryophyta</taxon>
        <taxon>Tracheophyta</taxon>
        <taxon>Spermatophyta</taxon>
        <taxon>Magnoliopsida</taxon>
        <taxon>eudicotyledons</taxon>
        <taxon>Gunneridae</taxon>
        <taxon>Pentapetalae</taxon>
        <taxon>rosids</taxon>
        <taxon>malvids</taxon>
        <taxon>Brassicales</taxon>
        <taxon>Brassicaceae</taxon>
        <taxon>Cardamineae</taxon>
        <taxon>Cardamine</taxon>
    </lineage>
</organism>
<keyword evidence="1" id="KW-0472">Membrane</keyword>
<reference evidence="2 3" key="1">
    <citation type="submission" date="2024-04" db="EMBL/GenBank/DDBJ databases">
        <title>Genome assembly C_amara_ONT_v2.</title>
        <authorList>
            <person name="Yant L."/>
            <person name="Moore C."/>
            <person name="Slenker M."/>
        </authorList>
    </citation>
    <scope>NUCLEOTIDE SEQUENCE [LARGE SCALE GENOMIC DNA]</scope>
    <source>
        <tissue evidence="2">Leaf</tissue>
    </source>
</reference>
<feature type="transmembrane region" description="Helical" evidence="1">
    <location>
        <begin position="369"/>
        <end position="387"/>
    </location>
</feature>
<keyword evidence="3" id="KW-1185">Reference proteome</keyword>
<evidence type="ECO:0000313" key="2">
    <source>
        <dbReference type="EMBL" id="KAL1211234.1"/>
    </source>
</evidence>
<dbReference type="EMBL" id="JBANAX010000379">
    <property type="protein sequence ID" value="KAL1211234.1"/>
    <property type="molecule type" value="Genomic_DNA"/>
</dbReference>
<dbReference type="PANTHER" id="PTHR33645:SF11">
    <property type="entry name" value="AMINOPEPTIDASE (DUF3754)"/>
    <property type="match status" value="1"/>
</dbReference>
<keyword evidence="1" id="KW-1133">Transmembrane helix</keyword>
<dbReference type="AlphaFoldDB" id="A0ABD1AXD8"/>
<protein>
    <recommendedName>
        <fullName evidence="4">Aminopeptidase</fullName>
    </recommendedName>
</protein>
<dbReference type="Proteomes" id="UP001558713">
    <property type="component" value="Unassembled WGS sequence"/>
</dbReference>
<comment type="caution">
    <text evidence="2">The sequence shown here is derived from an EMBL/GenBank/DDBJ whole genome shotgun (WGS) entry which is preliminary data.</text>
</comment>
<accession>A0ABD1AXD8</accession>
<dbReference type="InterPro" id="IPR022227">
    <property type="entry name" value="DUF3754"/>
</dbReference>
<proteinExistence type="predicted"/>
<keyword evidence="1" id="KW-0812">Transmembrane</keyword>
<dbReference type="Pfam" id="PF12576">
    <property type="entry name" value="DUF3754"/>
    <property type="match status" value="1"/>
</dbReference>
<evidence type="ECO:0008006" key="4">
    <source>
        <dbReference type="Google" id="ProtNLM"/>
    </source>
</evidence>
<gene>
    <name evidence="2" type="ORF">V5N11_023267</name>
</gene>
<feature type="transmembrane region" description="Helical" evidence="1">
    <location>
        <begin position="343"/>
        <end position="363"/>
    </location>
</feature>
<name>A0ABD1AXD8_CARAN</name>
<dbReference type="PANTHER" id="PTHR33645">
    <property type="entry name" value="AMINOPEPTIDASE (DUF3754)"/>
    <property type="match status" value="1"/>
</dbReference>
<sequence>MAERNKEVIRLEPESVIPILKPKLIMTLANLIEHSNDRQEFLKLCKRIEYTVRAWYLLQFEDLMQLYSLFDPVHGAQKIQQQNLTSQEIDVLEQNFLAYLFQVMEKSNFKITSDEEIDVAHSGQYLLNLPIKVDESKLDKKLLKKYFEEHPQENLPDFSDKYVIFRRGIGLDRTTDFFFMEKLDVLISRFWSYLLRITRFEKLRANVPSRLHKKDPKKDDETNPETDNDDLYVERIRLENTQLRLSLVSLACCDLLSTHGYSGNLYVYNNRFSLDEFSFKSFLSKLTIQEPTFDRMIVVYRRASSKTNLERGIYVKHFKNIPMADMEIVLPEKRNPGLTPMDWVKFLISAVVGLVAVITSVEMPKADPWVIIAIISTVVGYCAKTYFTFQQNMATYQNLITQSMYDKQLDSGRGTLLHLCDDVIQQEVKEVMICFYILMEQGKATLEDLDLRCEELIKDEFGERCNFDVDDAVQKLEKLGIVARDTIGRYYCMGLKRANEIIGATTEELVLKAKKGVTPS</sequence>